<dbReference type="InterPro" id="IPR023393">
    <property type="entry name" value="START-like_dom_sf"/>
</dbReference>
<reference evidence="1 2" key="1">
    <citation type="submission" date="2018-06" db="EMBL/GenBank/DDBJ databases">
        <title>Phytoactinopolyspora halophila sp. nov., a novel halophilic actinomycete isolated from a saline soil in China.</title>
        <authorList>
            <person name="Tang S.-K."/>
        </authorList>
    </citation>
    <scope>NUCLEOTIDE SEQUENCE [LARGE SCALE GENOMIC DNA]</scope>
    <source>
        <strain evidence="1 2">YIM 96934</strain>
    </source>
</reference>
<dbReference type="SUPFAM" id="SSF55961">
    <property type="entry name" value="Bet v1-like"/>
    <property type="match status" value="1"/>
</dbReference>
<keyword evidence="2" id="KW-1185">Reference proteome</keyword>
<dbReference type="Proteomes" id="UP000250462">
    <property type="component" value="Unassembled WGS sequence"/>
</dbReference>
<dbReference type="AlphaFoldDB" id="A0A329QAQ8"/>
<comment type="caution">
    <text evidence="1">The sequence shown here is derived from an EMBL/GenBank/DDBJ whole genome shotgun (WGS) entry which is preliminary data.</text>
</comment>
<name>A0A329QAQ8_9ACTN</name>
<sequence length="222" mass="25095">MRQWWQRLSRRRKMTFSVLAGFAVLIVIGGVVVTRVAAPPSSPPEFAGPHPDLAAEGYVSHTETIFIGVPRDEFYAWVNDPQRDLSDLVEGTDDLPAIKDTENLRGNWDPNTDRAGHRRRVEFETGHYVAEEVLVDSKETFRYMIWGFTNLPQRLAISHAVAEFTYEVVDDGTQLTWTYSFQPTAGLVRPFLSNFVDGTMSGMMQATLAAWKDRAEADLQRA</sequence>
<evidence type="ECO:0000313" key="1">
    <source>
        <dbReference type="EMBL" id="RAW09480.1"/>
    </source>
</evidence>
<accession>A0A329QAQ8</accession>
<dbReference type="Gene3D" id="3.30.530.20">
    <property type="match status" value="1"/>
</dbReference>
<gene>
    <name evidence="1" type="ORF">DPM12_21130</name>
</gene>
<protein>
    <recommendedName>
        <fullName evidence="3">SRPBCC family protein</fullName>
    </recommendedName>
</protein>
<evidence type="ECO:0000313" key="2">
    <source>
        <dbReference type="Proteomes" id="UP000250462"/>
    </source>
</evidence>
<evidence type="ECO:0008006" key="3">
    <source>
        <dbReference type="Google" id="ProtNLM"/>
    </source>
</evidence>
<dbReference type="InterPro" id="IPR019587">
    <property type="entry name" value="Polyketide_cyclase/dehydratase"/>
</dbReference>
<organism evidence="1 2">
    <name type="scientific">Phytoactinopolyspora halophila</name>
    <dbReference type="NCBI Taxonomy" id="1981511"/>
    <lineage>
        <taxon>Bacteria</taxon>
        <taxon>Bacillati</taxon>
        <taxon>Actinomycetota</taxon>
        <taxon>Actinomycetes</taxon>
        <taxon>Jiangellales</taxon>
        <taxon>Jiangellaceae</taxon>
        <taxon>Phytoactinopolyspora</taxon>
    </lineage>
</organism>
<dbReference type="Pfam" id="PF10604">
    <property type="entry name" value="Polyketide_cyc2"/>
    <property type="match status" value="1"/>
</dbReference>
<proteinExistence type="predicted"/>
<dbReference type="EMBL" id="QMIG01000042">
    <property type="protein sequence ID" value="RAW09480.1"/>
    <property type="molecule type" value="Genomic_DNA"/>
</dbReference>